<organism evidence="2 3">
    <name type="scientific">Spirosoma taeanense</name>
    <dbReference type="NCBI Taxonomy" id="2735870"/>
    <lineage>
        <taxon>Bacteria</taxon>
        <taxon>Pseudomonadati</taxon>
        <taxon>Bacteroidota</taxon>
        <taxon>Cytophagia</taxon>
        <taxon>Cytophagales</taxon>
        <taxon>Cytophagaceae</taxon>
        <taxon>Spirosoma</taxon>
    </lineage>
</organism>
<dbReference type="AlphaFoldDB" id="A0A6M5YA16"/>
<evidence type="ECO:0000313" key="3">
    <source>
        <dbReference type="Proteomes" id="UP000502756"/>
    </source>
</evidence>
<dbReference type="KEGG" id="stae:HNV11_09900"/>
<feature type="region of interest" description="Disordered" evidence="1">
    <location>
        <begin position="1"/>
        <end position="49"/>
    </location>
</feature>
<keyword evidence="3" id="KW-1185">Reference proteome</keyword>
<feature type="compositionally biased region" description="Basic and acidic residues" evidence="1">
    <location>
        <begin position="17"/>
        <end position="49"/>
    </location>
</feature>
<evidence type="ECO:0000313" key="2">
    <source>
        <dbReference type="EMBL" id="QJW89672.1"/>
    </source>
</evidence>
<feature type="compositionally biased region" description="Acidic residues" evidence="1">
    <location>
        <begin position="1"/>
        <end position="16"/>
    </location>
</feature>
<name>A0A6M5YA16_9BACT</name>
<protein>
    <submittedName>
        <fullName evidence="2">Uncharacterized protein</fullName>
    </submittedName>
</protein>
<evidence type="ECO:0000256" key="1">
    <source>
        <dbReference type="SAM" id="MobiDB-lite"/>
    </source>
</evidence>
<accession>A0A6M5YA16</accession>
<dbReference type="EMBL" id="CP053435">
    <property type="protein sequence ID" value="QJW89672.1"/>
    <property type="molecule type" value="Genomic_DNA"/>
</dbReference>
<gene>
    <name evidence="2" type="ORF">HNV11_09900</name>
</gene>
<sequence>MSDNDEKEETMLEEQQDLFRELSREQTEAEKALEEDQERSAKSQDESDN</sequence>
<reference evidence="2 3" key="1">
    <citation type="submission" date="2020-05" db="EMBL/GenBank/DDBJ databases">
        <title>Genome sequencing of Spirosoma sp. TS118.</title>
        <authorList>
            <person name="Lee J.-H."/>
            <person name="Jeong S."/>
            <person name="Zhao L."/>
            <person name="Jung J.-H."/>
            <person name="Kim M.-K."/>
            <person name="Lim S."/>
        </authorList>
    </citation>
    <scope>NUCLEOTIDE SEQUENCE [LARGE SCALE GENOMIC DNA]</scope>
    <source>
        <strain evidence="2 3">TS118</strain>
    </source>
</reference>
<proteinExistence type="predicted"/>
<dbReference type="RefSeq" id="WP_171739512.1">
    <property type="nucleotide sequence ID" value="NZ_CP053435.1"/>
</dbReference>
<dbReference type="Proteomes" id="UP000502756">
    <property type="component" value="Chromosome"/>
</dbReference>